<dbReference type="RefSeq" id="WP_009851587.1">
    <property type="nucleotide sequence ID" value="NZ_DS022295.1"/>
</dbReference>
<dbReference type="InterPro" id="IPR058533">
    <property type="entry name" value="Cation_efflux_TM"/>
</dbReference>
<dbReference type="OrthoDB" id="9806522at2"/>
<keyword evidence="4 6" id="KW-1133">Transmembrane helix</keyword>
<dbReference type="PANTHER" id="PTHR13414">
    <property type="entry name" value="HUEL-CATION TRANSPORTER"/>
    <property type="match status" value="1"/>
</dbReference>
<feature type="transmembrane region" description="Helical" evidence="6">
    <location>
        <begin position="9"/>
        <end position="29"/>
    </location>
</feature>
<dbReference type="STRING" id="314344.AL013_02320"/>
<dbReference type="EMBL" id="AATS01000004">
    <property type="protein sequence ID" value="EAU54965.1"/>
    <property type="molecule type" value="Genomic_DNA"/>
</dbReference>
<evidence type="ECO:0000313" key="9">
    <source>
        <dbReference type="Proteomes" id="UP000005297"/>
    </source>
</evidence>
<comment type="caution">
    <text evidence="8">The sequence shown here is derived from an EMBL/GenBank/DDBJ whole genome shotgun (WGS) entry which is preliminary data.</text>
</comment>
<feature type="transmembrane region" description="Helical" evidence="6">
    <location>
        <begin position="35"/>
        <end position="56"/>
    </location>
</feature>
<proteinExistence type="predicted"/>
<keyword evidence="5 6" id="KW-0472">Membrane</keyword>
<name>Q0F0R3_9PROT</name>
<dbReference type="NCBIfam" id="TIGR01297">
    <property type="entry name" value="CDF"/>
    <property type="match status" value="1"/>
</dbReference>
<dbReference type="AlphaFoldDB" id="Q0F0R3"/>
<keyword evidence="9" id="KW-1185">Reference proteome</keyword>
<dbReference type="GO" id="GO:0016020">
    <property type="term" value="C:membrane"/>
    <property type="evidence" value="ECO:0007669"/>
    <property type="project" value="UniProtKB-SubCell"/>
</dbReference>
<evidence type="ECO:0000256" key="2">
    <source>
        <dbReference type="ARBA" id="ARBA00022448"/>
    </source>
</evidence>
<evidence type="ECO:0000256" key="3">
    <source>
        <dbReference type="ARBA" id="ARBA00022692"/>
    </source>
</evidence>
<keyword evidence="3 6" id="KW-0812">Transmembrane</keyword>
<dbReference type="GO" id="GO:0006829">
    <property type="term" value="P:zinc ion transport"/>
    <property type="evidence" value="ECO:0007669"/>
    <property type="project" value="InterPro"/>
</dbReference>
<feature type="transmembrane region" description="Helical" evidence="6">
    <location>
        <begin position="76"/>
        <end position="99"/>
    </location>
</feature>
<keyword evidence="2" id="KW-0813">Transport</keyword>
<evidence type="ECO:0000256" key="4">
    <source>
        <dbReference type="ARBA" id="ARBA00022989"/>
    </source>
</evidence>
<feature type="domain" description="Cation efflux protein transmembrane" evidence="7">
    <location>
        <begin position="10"/>
        <end position="219"/>
    </location>
</feature>
<dbReference type="PANTHER" id="PTHR13414:SF9">
    <property type="entry name" value="PROTON-COUPLED ZINC ANTIPORTER SLC30A9, MITOCHONDRIAL"/>
    <property type="match status" value="1"/>
</dbReference>
<dbReference type="InParanoid" id="Q0F0R3"/>
<accession>Q0F0R3</accession>
<feature type="transmembrane region" description="Helical" evidence="6">
    <location>
        <begin position="168"/>
        <end position="187"/>
    </location>
</feature>
<feature type="transmembrane region" description="Helical" evidence="6">
    <location>
        <begin position="193"/>
        <end position="213"/>
    </location>
</feature>
<dbReference type="Proteomes" id="UP000005297">
    <property type="component" value="Unassembled WGS sequence"/>
</dbReference>
<comment type="subcellular location">
    <subcellularLocation>
        <location evidence="1">Membrane</location>
        <topology evidence="1">Multi-pass membrane protein</topology>
    </subcellularLocation>
</comment>
<evidence type="ECO:0000313" key="8">
    <source>
        <dbReference type="EMBL" id="EAU54965.1"/>
    </source>
</evidence>
<dbReference type="GO" id="GO:0008324">
    <property type="term" value="F:monoatomic cation transmembrane transporter activity"/>
    <property type="evidence" value="ECO:0007669"/>
    <property type="project" value="InterPro"/>
</dbReference>
<organism evidence="8 9">
    <name type="scientific">Mariprofundus ferrooxydans PV-1</name>
    <dbReference type="NCBI Taxonomy" id="314345"/>
    <lineage>
        <taxon>Bacteria</taxon>
        <taxon>Pseudomonadati</taxon>
        <taxon>Pseudomonadota</taxon>
        <taxon>Candidatius Mariprofundia</taxon>
        <taxon>Mariprofundales</taxon>
        <taxon>Mariprofundaceae</taxon>
        <taxon>Mariprofundus</taxon>
    </lineage>
</organism>
<feature type="transmembrane region" description="Helical" evidence="6">
    <location>
        <begin position="111"/>
        <end position="133"/>
    </location>
</feature>
<dbReference type="InterPro" id="IPR027469">
    <property type="entry name" value="Cation_efflux_TMD_sf"/>
</dbReference>
<dbReference type="GO" id="GO:0006882">
    <property type="term" value="P:intracellular zinc ion homeostasis"/>
    <property type="evidence" value="ECO:0007669"/>
    <property type="project" value="TreeGrafter"/>
</dbReference>
<dbReference type="Pfam" id="PF01545">
    <property type="entry name" value="Cation_efflux"/>
    <property type="match status" value="1"/>
</dbReference>
<evidence type="ECO:0000259" key="7">
    <source>
        <dbReference type="Pfam" id="PF01545"/>
    </source>
</evidence>
<dbReference type="HOGENOM" id="CLU_021126_1_0_0"/>
<evidence type="ECO:0000256" key="6">
    <source>
        <dbReference type="SAM" id="Phobius"/>
    </source>
</evidence>
<dbReference type="Gene3D" id="1.20.1510.10">
    <property type="entry name" value="Cation efflux protein transmembrane domain"/>
    <property type="match status" value="1"/>
</dbReference>
<evidence type="ECO:0000256" key="5">
    <source>
        <dbReference type="ARBA" id="ARBA00023136"/>
    </source>
</evidence>
<gene>
    <name evidence="8" type="ORF">SPV1_06469</name>
</gene>
<dbReference type="SUPFAM" id="SSF161111">
    <property type="entry name" value="Cation efflux protein transmembrane domain-like"/>
    <property type="match status" value="1"/>
</dbReference>
<dbReference type="InterPro" id="IPR002524">
    <property type="entry name" value="Cation_efflux"/>
</dbReference>
<evidence type="ECO:0000256" key="1">
    <source>
        <dbReference type="ARBA" id="ARBA00004141"/>
    </source>
</evidence>
<protein>
    <submittedName>
        <fullName evidence="8">Predicted Co/Zn/Cd cation transporters</fullName>
    </submittedName>
</protein>
<reference evidence="8 9" key="1">
    <citation type="submission" date="2006-09" db="EMBL/GenBank/DDBJ databases">
        <authorList>
            <person name="Emerson D."/>
            <person name="Ferriera S."/>
            <person name="Johnson J."/>
            <person name="Kravitz S."/>
            <person name="Halpern A."/>
            <person name="Remington K."/>
            <person name="Beeson K."/>
            <person name="Tran B."/>
            <person name="Rogers Y.-H."/>
            <person name="Friedman R."/>
            <person name="Venter J.C."/>
        </authorList>
    </citation>
    <scope>NUCLEOTIDE SEQUENCE [LARGE SCALE GENOMIC DNA]</scope>
    <source>
        <strain evidence="8 9">PV-1</strain>
    </source>
</reference>
<dbReference type="eggNOG" id="COG0053">
    <property type="taxonomic scope" value="Bacteria"/>
</dbReference>
<sequence length="323" mass="35590">MSHGSTRTVLTALAGNSLVTMAKFFGFFVSGSSALLAEAVHSLADTANQGLLYLGLRRSTRKADSEHHFGYGQERYFWNLVSAVTIFFLGCGYTIMHAVEQLHDAHQPELSWIPFLIIGVSFLAEGYSLGVALTEFRQQAGAAGKPLRTYFVETRDPTTLAVLIEDSVAVLGLMVALIGMGLAAWTGSAMFDGVAAICIGLMMGVLALFLASINRKYLLNRSDDEVNNIAARVWQADRQVQHVQRVNSIVLSPDDTLLMAEVELREEAIFADMSADEVSRAIRFMRKLDMIRRGLEDQVSRQAPEARHIFIEFATPEDKPDKA</sequence>
<dbReference type="InterPro" id="IPR040177">
    <property type="entry name" value="SLC30A9"/>
</dbReference>